<gene>
    <name evidence="1" type="ORF">A9Q84_06260</name>
</gene>
<dbReference type="EMBL" id="MAAO01000005">
    <property type="protein sequence ID" value="OUR97800.1"/>
    <property type="molecule type" value="Genomic_DNA"/>
</dbReference>
<protein>
    <recommendedName>
        <fullName evidence="3">TRASH domain-containing protein</fullName>
    </recommendedName>
</protein>
<sequence length="293" mass="33975">MSFKKDFYFCYECKKPVSKLEDLLFVESGSTRSFCGEKCIETFFKPITSHFESIEKILRKKYAVESEECLNYLSDVTIMEKSMTDPDEIWCHENGIKEEIYSFIKKVEIEKNDPFYVIILCTIFDTYPGYVLLSTITRSKYLMEEFRIGEEVDLQDHFSLTADEGEIEVDHAELQGIEQKKSELLANHIDLLSDADIPIDKYPLYDNYIESTMDAPDETFKSQDHSGDTIYTYIKAFDKQGVSFYYFVLCMKLDMGDDIGEEVIVPVLTFPSVDGDLYRNYHKGEQVSGSLKN</sequence>
<name>A0A1Y5F9C6_9BACT</name>
<accession>A0A1Y5F9C6</accession>
<evidence type="ECO:0000313" key="2">
    <source>
        <dbReference type="Proteomes" id="UP000196531"/>
    </source>
</evidence>
<comment type="caution">
    <text evidence="1">The sequence shown here is derived from an EMBL/GenBank/DDBJ whole genome shotgun (WGS) entry which is preliminary data.</text>
</comment>
<evidence type="ECO:0000313" key="1">
    <source>
        <dbReference type="EMBL" id="OUR97800.1"/>
    </source>
</evidence>
<organism evidence="1 2">
    <name type="scientific">Halobacteriovorax marinus</name>
    <dbReference type="NCBI Taxonomy" id="97084"/>
    <lineage>
        <taxon>Bacteria</taxon>
        <taxon>Pseudomonadati</taxon>
        <taxon>Bdellovibrionota</taxon>
        <taxon>Bacteriovoracia</taxon>
        <taxon>Bacteriovoracales</taxon>
        <taxon>Halobacteriovoraceae</taxon>
        <taxon>Halobacteriovorax</taxon>
    </lineage>
</organism>
<reference evidence="2" key="1">
    <citation type="journal article" date="2017" name="Proc. Natl. Acad. Sci. U.S.A.">
        <title>Simulation of Deepwater Horizon oil plume reveals substrate specialization within a complex community of hydrocarbon-degraders.</title>
        <authorList>
            <person name="Hu P."/>
            <person name="Dubinsky E.A."/>
            <person name="Probst A.J."/>
            <person name="Wang J."/>
            <person name="Sieber C.M.K."/>
            <person name="Tom L.M."/>
            <person name="Gardinali P."/>
            <person name="Banfield J.F."/>
            <person name="Atlas R.M."/>
            <person name="Andersen G.L."/>
        </authorList>
    </citation>
    <scope>NUCLEOTIDE SEQUENCE [LARGE SCALE GENOMIC DNA]</scope>
</reference>
<dbReference type="AlphaFoldDB" id="A0A1Y5F9C6"/>
<proteinExistence type="predicted"/>
<evidence type="ECO:0008006" key="3">
    <source>
        <dbReference type="Google" id="ProtNLM"/>
    </source>
</evidence>
<dbReference type="Proteomes" id="UP000196531">
    <property type="component" value="Unassembled WGS sequence"/>
</dbReference>